<comment type="caution">
    <text evidence="2">The sequence shown here is derived from an EMBL/GenBank/DDBJ whole genome shotgun (WGS) entry which is preliminary data.</text>
</comment>
<dbReference type="InterPro" id="IPR050639">
    <property type="entry name" value="SSR_resolvase"/>
</dbReference>
<dbReference type="EMBL" id="JRPC02000055">
    <property type="protein sequence ID" value="TLE13109.1"/>
    <property type="molecule type" value="Genomic_DNA"/>
</dbReference>
<dbReference type="Pfam" id="PF00239">
    <property type="entry name" value="Resolvase"/>
    <property type="match status" value="1"/>
</dbReference>
<keyword evidence="3" id="KW-1185">Reference proteome</keyword>
<dbReference type="Proteomes" id="UP000029920">
    <property type="component" value="Unassembled WGS sequence"/>
</dbReference>
<dbReference type="InterPro" id="IPR036162">
    <property type="entry name" value="Resolvase-like_N_sf"/>
</dbReference>
<evidence type="ECO:0000259" key="1">
    <source>
        <dbReference type="PROSITE" id="PS51736"/>
    </source>
</evidence>
<evidence type="ECO:0000313" key="3">
    <source>
        <dbReference type="Proteomes" id="UP000029920"/>
    </source>
</evidence>
<dbReference type="SMART" id="SM00857">
    <property type="entry name" value="Resolvase"/>
    <property type="match status" value="1"/>
</dbReference>
<gene>
    <name evidence="2" type="ORF">LS72_010270</name>
</gene>
<dbReference type="GO" id="GO:0000150">
    <property type="term" value="F:DNA strand exchange activity"/>
    <property type="evidence" value="ECO:0007669"/>
    <property type="project" value="InterPro"/>
</dbReference>
<dbReference type="InterPro" id="IPR006119">
    <property type="entry name" value="Resolv_N"/>
</dbReference>
<name>A0A4U8UBQ7_9HELI</name>
<dbReference type="AlphaFoldDB" id="A0A4U8UBQ7"/>
<feature type="domain" description="Resolvase/invertase-type recombinase catalytic" evidence="1">
    <location>
        <begin position="1"/>
        <end position="143"/>
    </location>
</feature>
<dbReference type="PANTHER" id="PTHR30461">
    <property type="entry name" value="DNA-INVERTASE FROM LAMBDOID PROPHAGE"/>
    <property type="match status" value="1"/>
</dbReference>
<dbReference type="RefSeq" id="WP_034555422.1">
    <property type="nucleotide sequence ID" value="NZ_JRPC02000055.1"/>
</dbReference>
<evidence type="ECO:0000313" key="2">
    <source>
        <dbReference type="EMBL" id="TLE13109.1"/>
    </source>
</evidence>
<dbReference type="PANTHER" id="PTHR30461:SF19">
    <property type="entry name" value="SITE-SPECIFIC RECOMBINASE RESOLVASE FAMILY"/>
    <property type="match status" value="1"/>
</dbReference>
<dbReference type="SUPFAM" id="SSF53041">
    <property type="entry name" value="Resolvase-like"/>
    <property type="match status" value="1"/>
</dbReference>
<reference evidence="2 3" key="1">
    <citation type="journal article" date="2014" name="Genome Announc.">
        <title>Draft genome sequences of eight enterohepatic helicobacter species isolated from both laboratory and wild rodents.</title>
        <authorList>
            <person name="Sheh A."/>
            <person name="Shen Z."/>
            <person name="Fox J.G."/>
        </authorList>
    </citation>
    <scope>NUCLEOTIDE SEQUENCE [LARGE SCALE GENOMIC DNA]</scope>
    <source>
        <strain evidence="2 3">MIT-03-7007</strain>
    </source>
</reference>
<protein>
    <submittedName>
        <fullName evidence="2">Resolvase</fullName>
    </submittedName>
</protein>
<sequence>MVLAYIRISTNKQDIETQKLQIFKYAREEGLSIDNFIEVQESSAKSPKQRKIDELKERLKNNDVLIVYELSRLGRSMFETINLVLELSEKGVQFIFLKQPELSSFKNIHSKLLLTFYAYIAEVEKDFISQRTKAGLEKARASGKVLGRPIGSHSSMYDEYLETIKELIAKELSLKSIWKYIGKKGHYVSFYNYCKARNLI</sequence>
<dbReference type="Gene3D" id="3.40.50.1390">
    <property type="entry name" value="Resolvase, N-terminal catalytic domain"/>
    <property type="match status" value="1"/>
</dbReference>
<organism evidence="2 3">
    <name type="scientific">Helicobacter apodemus</name>
    <dbReference type="NCBI Taxonomy" id="135569"/>
    <lineage>
        <taxon>Bacteria</taxon>
        <taxon>Pseudomonadati</taxon>
        <taxon>Campylobacterota</taxon>
        <taxon>Epsilonproteobacteria</taxon>
        <taxon>Campylobacterales</taxon>
        <taxon>Helicobacteraceae</taxon>
        <taxon>Helicobacter</taxon>
    </lineage>
</organism>
<dbReference type="GO" id="GO:0003677">
    <property type="term" value="F:DNA binding"/>
    <property type="evidence" value="ECO:0007669"/>
    <property type="project" value="InterPro"/>
</dbReference>
<accession>A0A4U8UBQ7</accession>
<dbReference type="PROSITE" id="PS51736">
    <property type="entry name" value="RECOMBINASES_3"/>
    <property type="match status" value="1"/>
</dbReference>
<dbReference type="CDD" id="cd03768">
    <property type="entry name" value="SR_ResInv"/>
    <property type="match status" value="1"/>
</dbReference>
<proteinExistence type="predicted"/>